<reference evidence="3 4" key="1">
    <citation type="submission" date="2023-05" db="EMBL/GenBank/DDBJ databases">
        <title>Chelatococcus sp. nov., a moderately thermophilic bacterium isolated from hot spring microbial mat.</title>
        <authorList>
            <person name="Hu C.-J."/>
            <person name="Li W.-J."/>
        </authorList>
    </citation>
    <scope>NUCLEOTIDE SEQUENCE [LARGE SCALE GENOMIC DNA]</scope>
    <source>
        <strain evidence="3 4">SYSU G07232</strain>
    </source>
</reference>
<sequence>MSSRNKQIAIVAVGVVALAVAVYVFGLPERKPVQEARTSLGETGAAAVQAPPPSSPAPASGARDAPTSEAIPSPDKTGREAGPQPPAVRQEGAQAASPAFDVVRVEPSGEAVIAGRAAPGATVELLRDGEQHDRVVADTSGLFAMTPTPLPPGTHELTLRFTTPDGRQALSKQSVTVVIAPDRKQQPVVALTAPDAPTVVLSKPETPAKPGTQAEQRLAVAPEVPADRPPAGQAAPPAGPGRAEPAERRPVSIEAVEADDGGRLFVSGRAATGATVRLYLNDSYLASGTAAGEGRVSFTIGSGVKPGDYRVRLDDVDPVSGTVRSRAEVLFNMPATAVALRPGVPAAGGETSRDKAGGSRGGLEAGPTAGGAPGARVAAPATGADPSNVLVPGVKTATVVRGDSLWRISRRVYGHGIRYTVIYEANQQQIRNPALIYPGQVFVLPGEPH</sequence>
<protein>
    <submittedName>
        <fullName evidence="3">LysM peptidoglycan-binding domain-containing protein</fullName>
    </submittedName>
</protein>
<dbReference type="SMART" id="SM00257">
    <property type="entry name" value="LysM"/>
    <property type="match status" value="1"/>
</dbReference>
<feature type="domain" description="LysM" evidence="2">
    <location>
        <begin position="395"/>
        <end position="444"/>
    </location>
</feature>
<dbReference type="InterPro" id="IPR036779">
    <property type="entry name" value="LysM_dom_sf"/>
</dbReference>
<dbReference type="RefSeq" id="WP_283741859.1">
    <property type="nucleotide sequence ID" value="NZ_JASJEV010000013.1"/>
</dbReference>
<feature type="compositionally biased region" description="Low complexity" evidence="1">
    <location>
        <begin position="374"/>
        <end position="386"/>
    </location>
</feature>
<evidence type="ECO:0000313" key="4">
    <source>
        <dbReference type="Proteomes" id="UP001321492"/>
    </source>
</evidence>
<dbReference type="Proteomes" id="UP001321492">
    <property type="component" value="Unassembled WGS sequence"/>
</dbReference>
<feature type="compositionally biased region" description="Low complexity" evidence="1">
    <location>
        <begin position="229"/>
        <end position="243"/>
    </location>
</feature>
<dbReference type="PANTHER" id="PTHR34700">
    <property type="entry name" value="POTASSIUM BINDING PROTEIN KBP"/>
    <property type="match status" value="1"/>
</dbReference>
<evidence type="ECO:0000259" key="2">
    <source>
        <dbReference type="PROSITE" id="PS51782"/>
    </source>
</evidence>
<name>A0ABT7ALP2_9HYPH</name>
<feature type="region of interest" description="Disordered" evidence="1">
    <location>
        <begin position="224"/>
        <end position="248"/>
    </location>
</feature>
<keyword evidence="4" id="KW-1185">Reference proteome</keyword>
<dbReference type="PROSITE" id="PS51782">
    <property type="entry name" value="LYSM"/>
    <property type="match status" value="1"/>
</dbReference>
<comment type="caution">
    <text evidence="3">The sequence shown here is derived from an EMBL/GenBank/DDBJ whole genome shotgun (WGS) entry which is preliminary data.</text>
</comment>
<dbReference type="SUPFAM" id="SSF54106">
    <property type="entry name" value="LysM domain"/>
    <property type="match status" value="1"/>
</dbReference>
<gene>
    <name evidence="3" type="ORF">QNA08_16705</name>
</gene>
<dbReference type="EMBL" id="JASJEV010000013">
    <property type="protein sequence ID" value="MDJ1159862.1"/>
    <property type="molecule type" value="Genomic_DNA"/>
</dbReference>
<accession>A0ABT7ALP2</accession>
<feature type="compositionally biased region" description="Gly residues" evidence="1">
    <location>
        <begin position="358"/>
        <end position="373"/>
    </location>
</feature>
<dbReference type="InterPro" id="IPR052196">
    <property type="entry name" value="Bact_Kbp"/>
</dbReference>
<dbReference type="InterPro" id="IPR018392">
    <property type="entry name" value="LysM"/>
</dbReference>
<feature type="region of interest" description="Disordered" evidence="1">
    <location>
        <begin position="36"/>
        <end position="95"/>
    </location>
</feature>
<evidence type="ECO:0000313" key="3">
    <source>
        <dbReference type="EMBL" id="MDJ1159862.1"/>
    </source>
</evidence>
<dbReference type="PANTHER" id="PTHR34700:SF4">
    <property type="entry name" value="PHAGE-LIKE ELEMENT PBSX PROTEIN XKDP"/>
    <property type="match status" value="1"/>
</dbReference>
<organism evidence="3 4">
    <name type="scientific">Chelatococcus albus</name>
    <dbReference type="NCBI Taxonomy" id="3047466"/>
    <lineage>
        <taxon>Bacteria</taxon>
        <taxon>Pseudomonadati</taxon>
        <taxon>Pseudomonadota</taxon>
        <taxon>Alphaproteobacteria</taxon>
        <taxon>Hyphomicrobiales</taxon>
        <taxon>Chelatococcaceae</taxon>
        <taxon>Chelatococcus</taxon>
    </lineage>
</organism>
<dbReference type="Pfam" id="PF01476">
    <property type="entry name" value="LysM"/>
    <property type="match status" value="1"/>
</dbReference>
<evidence type="ECO:0000256" key="1">
    <source>
        <dbReference type="SAM" id="MobiDB-lite"/>
    </source>
</evidence>
<dbReference type="Gene3D" id="3.10.350.10">
    <property type="entry name" value="LysM domain"/>
    <property type="match status" value="1"/>
</dbReference>
<proteinExistence type="predicted"/>
<feature type="region of interest" description="Disordered" evidence="1">
    <location>
        <begin position="343"/>
        <end position="386"/>
    </location>
</feature>
<dbReference type="CDD" id="cd00118">
    <property type="entry name" value="LysM"/>
    <property type="match status" value="1"/>
</dbReference>